<name>A0A8H5TSX5_FUSCI</name>
<reference evidence="2 3" key="2">
    <citation type="submission" date="2020-05" db="EMBL/GenBank/DDBJ databases">
        <title>Identification and distribution of gene clusters putatively required for synthesis of sphingolipid metabolism inhibitors in phylogenetically diverse species of the filamentous fungus Fusarium.</title>
        <authorList>
            <person name="Kim H.-S."/>
            <person name="Busman M."/>
            <person name="Brown D.W."/>
            <person name="Divon H."/>
            <person name="Uhlig S."/>
            <person name="Proctor R.H."/>
        </authorList>
    </citation>
    <scope>NUCLEOTIDE SEQUENCE [LARGE SCALE GENOMIC DNA]</scope>
    <source>
        <strain evidence="2 3">NRRL 25331</strain>
    </source>
</reference>
<comment type="caution">
    <text evidence="2">The sequence shown here is derived from an EMBL/GenBank/DDBJ whole genome shotgun (WGS) entry which is preliminary data.</text>
</comment>
<keyword evidence="3" id="KW-1185">Reference proteome</keyword>
<accession>A0A8H5TSX5</accession>
<evidence type="ECO:0000313" key="3">
    <source>
        <dbReference type="Proteomes" id="UP000572754"/>
    </source>
</evidence>
<feature type="region of interest" description="Disordered" evidence="1">
    <location>
        <begin position="1"/>
        <end position="201"/>
    </location>
</feature>
<evidence type="ECO:0000313" key="2">
    <source>
        <dbReference type="EMBL" id="KAF5677799.1"/>
    </source>
</evidence>
<gene>
    <name evidence="2" type="ORF">FCIRC_6656</name>
</gene>
<feature type="compositionally biased region" description="Polar residues" evidence="1">
    <location>
        <begin position="174"/>
        <end position="194"/>
    </location>
</feature>
<feature type="compositionally biased region" description="Low complexity" evidence="1">
    <location>
        <begin position="98"/>
        <end position="113"/>
    </location>
</feature>
<dbReference type="Proteomes" id="UP000572754">
    <property type="component" value="Unassembled WGS sequence"/>
</dbReference>
<proteinExistence type="predicted"/>
<protein>
    <submittedName>
        <fullName evidence="2">Suppressor PSP1</fullName>
    </submittedName>
</protein>
<dbReference type="AlphaFoldDB" id="A0A8H5TSX5"/>
<organism evidence="2 3">
    <name type="scientific">Fusarium circinatum</name>
    <name type="common">Pitch canker fungus</name>
    <name type="synonym">Gibberella circinata</name>
    <dbReference type="NCBI Taxonomy" id="48490"/>
    <lineage>
        <taxon>Eukaryota</taxon>
        <taxon>Fungi</taxon>
        <taxon>Dikarya</taxon>
        <taxon>Ascomycota</taxon>
        <taxon>Pezizomycotina</taxon>
        <taxon>Sordariomycetes</taxon>
        <taxon>Hypocreomycetidae</taxon>
        <taxon>Hypocreales</taxon>
        <taxon>Nectriaceae</taxon>
        <taxon>Fusarium</taxon>
        <taxon>Fusarium fujikuroi species complex</taxon>
    </lineage>
</organism>
<feature type="compositionally biased region" description="Polar residues" evidence="1">
    <location>
        <begin position="10"/>
        <end position="30"/>
    </location>
</feature>
<evidence type="ECO:0000256" key="1">
    <source>
        <dbReference type="SAM" id="MobiDB-lite"/>
    </source>
</evidence>
<reference evidence="3" key="1">
    <citation type="journal article" date="2020" name="BMC Genomics">
        <title>Correction to: Identification and distribution of gene clusters required for synthesis of sphingolipid metabolism inhibitors in diverse species of the filamentous fungus Fusarium.</title>
        <authorList>
            <person name="Kim H.S."/>
            <person name="Lohmar J.M."/>
            <person name="Busman M."/>
            <person name="Brown D.W."/>
            <person name="Naumann T.A."/>
            <person name="Divon H.H."/>
            <person name="Lysoe E."/>
            <person name="Uhlig S."/>
            <person name="Proctor R.H."/>
        </authorList>
    </citation>
    <scope>NUCLEOTIDE SEQUENCE [LARGE SCALE GENOMIC DNA]</scope>
    <source>
        <strain evidence="3">NRRL 25331</strain>
    </source>
</reference>
<dbReference type="EMBL" id="JAAQPE010000221">
    <property type="protein sequence ID" value="KAF5677799.1"/>
    <property type="molecule type" value="Genomic_DNA"/>
</dbReference>
<feature type="non-terminal residue" evidence="2">
    <location>
        <position position="201"/>
    </location>
</feature>
<sequence>MMSSGPLRTGPSSRLGQGSHPTAPGNNQSLLLEKLHARTSTPDSEALASSDDEGEHRYESATAASHSASQPPRPVRRPSWLNETSQTLGRPRRGSIASNSMSPTTSHPSTPSGEAGGAWGSHSASSVMGRGSGAPGFSWGTAIWNNERKDPPSRLSEVLPSPTSTMPPGGGNSFFGSDMQTSPVSRDPAPNSQIPFAIPLH</sequence>